<dbReference type="InterPro" id="IPR008919">
    <property type="entry name" value="Retrov_capsid_N"/>
</dbReference>
<dbReference type="InterPro" id="IPR008916">
    <property type="entry name" value="Retrov_capsid_C"/>
</dbReference>
<keyword evidence="2" id="KW-0479">Metal-binding</keyword>
<feature type="compositionally biased region" description="Polar residues" evidence="6">
    <location>
        <begin position="81"/>
        <end position="91"/>
    </location>
</feature>
<dbReference type="Gene3D" id="1.10.1200.30">
    <property type="match status" value="1"/>
</dbReference>
<dbReference type="InterPro" id="IPR045345">
    <property type="entry name" value="Gag_p24_C"/>
</dbReference>
<keyword evidence="3 5" id="KW-0863">Zinc-finger</keyword>
<dbReference type="Gene3D" id="1.10.375.10">
    <property type="entry name" value="Human Immunodeficiency Virus Type 1 Capsid Protein"/>
    <property type="match status" value="1"/>
</dbReference>
<feature type="domain" description="CCHC-type" evidence="7">
    <location>
        <begin position="442"/>
        <end position="457"/>
    </location>
</feature>
<keyword evidence="4" id="KW-0862">Zinc</keyword>
<evidence type="ECO:0000256" key="6">
    <source>
        <dbReference type="SAM" id="MobiDB-lite"/>
    </source>
</evidence>
<evidence type="ECO:0000256" key="5">
    <source>
        <dbReference type="PROSITE-ProRule" id="PRU00047"/>
    </source>
</evidence>
<dbReference type="SMART" id="SM00343">
    <property type="entry name" value="ZnF_C2HC"/>
    <property type="match status" value="1"/>
</dbReference>
<feature type="compositionally biased region" description="Low complexity" evidence="6">
    <location>
        <begin position="57"/>
        <end position="80"/>
    </location>
</feature>
<dbReference type="SUPFAM" id="SSF47353">
    <property type="entry name" value="Retrovirus capsid dimerization domain-like"/>
    <property type="match status" value="1"/>
</dbReference>
<dbReference type="SUPFAM" id="SSF47943">
    <property type="entry name" value="Retrovirus capsid protein, N-terminal core domain"/>
    <property type="match status" value="1"/>
</dbReference>
<dbReference type="Pfam" id="PF00607">
    <property type="entry name" value="Gag_p24"/>
    <property type="match status" value="1"/>
</dbReference>
<dbReference type="Pfam" id="PF00098">
    <property type="entry name" value="zf-CCHC"/>
    <property type="match status" value="1"/>
</dbReference>
<feature type="compositionally biased region" description="Low complexity" evidence="6">
    <location>
        <begin position="132"/>
        <end position="148"/>
    </location>
</feature>
<evidence type="ECO:0000256" key="1">
    <source>
        <dbReference type="ARBA" id="ARBA00022707"/>
    </source>
</evidence>
<dbReference type="PANTHER" id="PTHR40389">
    <property type="entry name" value="ENDOGENOUS RETROVIRUS GROUP K MEMBER 24 GAG POLYPROTEIN-RELATED"/>
    <property type="match status" value="1"/>
</dbReference>
<feature type="region of interest" description="Disordered" evidence="6">
    <location>
        <begin position="419"/>
        <end position="439"/>
    </location>
</feature>
<dbReference type="Pfam" id="PF19317">
    <property type="entry name" value="Gag_p24_C"/>
    <property type="match status" value="1"/>
</dbReference>
<evidence type="ECO:0000256" key="3">
    <source>
        <dbReference type="ARBA" id="ARBA00022771"/>
    </source>
</evidence>
<evidence type="ECO:0000256" key="2">
    <source>
        <dbReference type="ARBA" id="ARBA00022723"/>
    </source>
</evidence>
<dbReference type="GO" id="GO:0016032">
    <property type="term" value="P:viral process"/>
    <property type="evidence" value="ECO:0007669"/>
    <property type="project" value="InterPro"/>
</dbReference>
<feature type="region of interest" description="Disordered" evidence="6">
    <location>
        <begin position="462"/>
        <end position="481"/>
    </location>
</feature>
<accession>A0A8K1GBT6</accession>
<comment type="caution">
    <text evidence="8">The sequence shown here is derived from an EMBL/GenBank/DDBJ whole genome shotgun (WGS) entry which is preliminary data.</text>
</comment>
<dbReference type="PROSITE" id="PS50158">
    <property type="entry name" value="ZF_CCHC"/>
    <property type="match status" value="1"/>
</dbReference>
<dbReference type="InterPro" id="IPR001878">
    <property type="entry name" value="Znf_CCHC"/>
</dbReference>
<dbReference type="Proteomes" id="UP000796761">
    <property type="component" value="Unassembled WGS sequence"/>
</dbReference>
<dbReference type="InterPro" id="IPR050195">
    <property type="entry name" value="Primate_lentivir_Gag_pol-like"/>
</dbReference>
<dbReference type="Gene3D" id="4.10.60.10">
    <property type="entry name" value="Zinc finger, CCHC-type"/>
    <property type="match status" value="1"/>
</dbReference>
<dbReference type="InterPro" id="IPR036875">
    <property type="entry name" value="Znf_CCHC_sf"/>
</dbReference>
<dbReference type="GO" id="GO:0003676">
    <property type="term" value="F:nucleic acid binding"/>
    <property type="evidence" value="ECO:0007669"/>
    <property type="project" value="InterPro"/>
</dbReference>
<dbReference type="EMBL" id="SWJQ01000397">
    <property type="protein sequence ID" value="TRZ14935.1"/>
    <property type="molecule type" value="Genomic_DNA"/>
</dbReference>
<evidence type="ECO:0000256" key="4">
    <source>
        <dbReference type="ARBA" id="ARBA00022833"/>
    </source>
</evidence>
<evidence type="ECO:0000259" key="7">
    <source>
        <dbReference type="PROSITE" id="PS50158"/>
    </source>
</evidence>
<dbReference type="GO" id="GO:0008270">
    <property type="term" value="F:zinc ion binding"/>
    <property type="evidence" value="ECO:0007669"/>
    <property type="project" value="UniProtKB-KW"/>
</dbReference>
<feature type="region of interest" description="Disordered" evidence="6">
    <location>
        <begin position="1"/>
        <end position="21"/>
    </location>
</feature>
<keyword evidence="1" id="KW-0519">Myristate</keyword>
<reference evidence="8" key="1">
    <citation type="submission" date="2019-04" db="EMBL/GenBank/DDBJ databases">
        <title>Genome assembly of Zosterops borbonicus 15179.</title>
        <authorList>
            <person name="Leroy T."/>
            <person name="Anselmetti Y."/>
            <person name="Tilak M.-K."/>
            <person name="Nabholz B."/>
        </authorList>
    </citation>
    <scope>NUCLEOTIDE SEQUENCE</scope>
    <source>
        <strain evidence="8">HGM_15179</strain>
        <tissue evidence="8">Muscle</tissue>
    </source>
</reference>
<evidence type="ECO:0000313" key="8">
    <source>
        <dbReference type="EMBL" id="TRZ14935.1"/>
    </source>
</evidence>
<dbReference type="OrthoDB" id="9219359at2759"/>
<keyword evidence="9" id="KW-1185">Reference proteome</keyword>
<name>A0A8K1GBT6_9PASS</name>
<keyword evidence="1" id="KW-0449">Lipoprotein</keyword>
<dbReference type="SUPFAM" id="SSF57756">
    <property type="entry name" value="Retrovirus zinc finger-like domains"/>
    <property type="match status" value="1"/>
</dbReference>
<protein>
    <recommendedName>
        <fullName evidence="7">CCHC-type domain-containing protein</fullName>
    </recommendedName>
</protein>
<dbReference type="PANTHER" id="PTHR40389:SF2">
    <property type="entry name" value="ENDOGENOUS RETROVIRUS GROUP K MEMBER 24 GAG POLYPROTEIN-RELATED"/>
    <property type="match status" value="1"/>
</dbReference>
<feature type="region of interest" description="Disordered" evidence="6">
    <location>
        <begin position="33"/>
        <end position="168"/>
    </location>
</feature>
<dbReference type="AlphaFoldDB" id="A0A8K1GBT6"/>
<sequence length="481" mass="52098">MARDCRSGCTPPAKESALPQNFPVNKLKVRFSFAERGSPGTQDGVPDPFSQNGGGRLARSSSLSSIFPSRPRSPSPGALSKSTNPFLSTPPLSHKESPPLSPPTFPPSYSAHVPSPQGDTPLPSAPPTIWPHPSSGSHAYSSGSHGWSPEGEGQETGSPDPSGIPTLTPVTYRGNRGRAAGIATWRPFPQALIKDLMKTLREYGRDSPYFQGLLESSLAGQVVVPYDLKQLFRCLSNKTEFKLWQSTWKDLLGRSLPSMLRDPVTATDNGGDPITLDHLMGEGEWKSASDQAENIPEGVLELIKEKARVAFCEMRPAGPLQPYDEILQGPTEPFVAFVERLTAAIDQQVARVGAREDILEEMAMKNANEECREAILRIPKAPGEYPTLDEMLKAVSAMAAITKARTLQRKKPAVPKIAAATHQERTSNQPRSVKKAPTDRPCFLCGQRGHWSSQCPKKAEFDNFLKKGGGGKGGTSTAQKN</sequence>
<proteinExistence type="predicted"/>
<gene>
    <name evidence="8" type="ORF">HGM15179_012176</name>
</gene>
<evidence type="ECO:0000313" key="9">
    <source>
        <dbReference type="Proteomes" id="UP000796761"/>
    </source>
</evidence>
<organism evidence="8 9">
    <name type="scientific">Zosterops borbonicus</name>
    <dbReference type="NCBI Taxonomy" id="364589"/>
    <lineage>
        <taxon>Eukaryota</taxon>
        <taxon>Metazoa</taxon>
        <taxon>Chordata</taxon>
        <taxon>Craniata</taxon>
        <taxon>Vertebrata</taxon>
        <taxon>Euteleostomi</taxon>
        <taxon>Archelosauria</taxon>
        <taxon>Archosauria</taxon>
        <taxon>Dinosauria</taxon>
        <taxon>Saurischia</taxon>
        <taxon>Theropoda</taxon>
        <taxon>Coelurosauria</taxon>
        <taxon>Aves</taxon>
        <taxon>Neognathae</taxon>
        <taxon>Neoaves</taxon>
        <taxon>Telluraves</taxon>
        <taxon>Australaves</taxon>
        <taxon>Passeriformes</taxon>
        <taxon>Sylvioidea</taxon>
        <taxon>Zosteropidae</taxon>
        <taxon>Zosterops</taxon>
    </lineage>
</organism>